<dbReference type="Pfam" id="PF12697">
    <property type="entry name" value="Abhydrolase_6"/>
    <property type="match status" value="1"/>
</dbReference>
<dbReference type="Proteomes" id="UP000714380">
    <property type="component" value="Unassembled WGS sequence"/>
</dbReference>
<evidence type="ECO:0000259" key="1">
    <source>
        <dbReference type="Pfam" id="PF12697"/>
    </source>
</evidence>
<dbReference type="InterPro" id="IPR029058">
    <property type="entry name" value="AB_hydrolase_fold"/>
</dbReference>
<dbReference type="Gene3D" id="3.40.50.1820">
    <property type="entry name" value="alpha/beta hydrolase"/>
    <property type="match status" value="1"/>
</dbReference>
<protein>
    <submittedName>
        <fullName evidence="2">Alpha/beta fold hydrolase</fullName>
    </submittedName>
</protein>
<evidence type="ECO:0000313" key="2">
    <source>
        <dbReference type="EMBL" id="MCA6062603.1"/>
    </source>
</evidence>
<reference evidence="2 3" key="1">
    <citation type="submission" date="2020-12" db="EMBL/GenBank/DDBJ databases">
        <title>Novel Thalassolituus-related marine hydrocarbonoclastic bacteria mediated algae-derived hydrocarbons mineralization in twilight zone of the northern South China Sea.</title>
        <authorList>
            <person name="Dong C."/>
        </authorList>
    </citation>
    <scope>NUCLEOTIDE SEQUENCE [LARGE SCALE GENOMIC DNA]</scope>
    <source>
        <strain evidence="2 3">IMCC1826</strain>
    </source>
</reference>
<keyword evidence="3" id="KW-1185">Reference proteome</keyword>
<dbReference type="RefSeq" id="WP_225671778.1">
    <property type="nucleotide sequence ID" value="NZ_JAEDAH010000013.1"/>
</dbReference>
<dbReference type="InterPro" id="IPR000073">
    <property type="entry name" value="AB_hydrolase_1"/>
</dbReference>
<sequence>MAADQPSPWILIRGLIRARYHWGDFPTRLQQQLPASTPLLMPELAGNGERWREKTPFSIHAMMLDLRQQVKNQHHSDQPLTLVTISMGAMIGAEWARCFPDEVQALHMINTSFSNLSTPWSRMRARAFFSLSATLLSGRDLEAAILRWTSSQPRNALAKEWKDYAQRHPLSLRNALAQLLAASRYHGPLSAPVSNVHLYHSLGDQLVNPRCTARIAERWQSPLSVHQRAGHDLPLDAPEWLINEILQA</sequence>
<organism evidence="2 3">
    <name type="scientific">Thalassolituus marinus</name>
    <dbReference type="NCBI Taxonomy" id="671053"/>
    <lineage>
        <taxon>Bacteria</taxon>
        <taxon>Pseudomonadati</taxon>
        <taxon>Pseudomonadota</taxon>
        <taxon>Gammaproteobacteria</taxon>
        <taxon>Oceanospirillales</taxon>
        <taxon>Oceanospirillaceae</taxon>
        <taxon>Thalassolituus</taxon>
    </lineage>
</organism>
<evidence type="ECO:0000313" key="3">
    <source>
        <dbReference type="Proteomes" id="UP000714380"/>
    </source>
</evidence>
<name>A0ABS7ZN07_9GAMM</name>
<feature type="domain" description="AB hydrolase-1" evidence="1">
    <location>
        <begin position="12"/>
        <end position="242"/>
    </location>
</feature>
<accession>A0ABS7ZN07</accession>
<dbReference type="GO" id="GO:0016787">
    <property type="term" value="F:hydrolase activity"/>
    <property type="evidence" value="ECO:0007669"/>
    <property type="project" value="UniProtKB-KW"/>
</dbReference>
<proteinExistence type="predicted"/>
<dbReference type="SUPFAM" id="SSF53474">
    <property type="entry name" value="alpha/beta-Hydrolases"/>
    <property type="match status" value="1"/>
</dbReference>
<keyword evidence="2" id="KW-0378">Hydrolase</keyword>
<dbReference type="EMBL" id="JAEDAH010000013">
    <property type="protein sequence ID" value="MCA6062603.1"/>
    <property type="molecule type" value="Genomic_DNA"/>
</dbReference>
<comment type="caution">
    <text evidence="2">The sequence shown here is derived from an EMBL/GenBank/DDBJ whole genome shotgun (WGS) entry which is preliminary data.</text>
</comment>
<gene>
    <name evidence="2" type="ORF">I9W95_03185</name>
</gene>